<dbReference type="EMBL" id="GL988037">
    <property type="protein sequence ID" value="EGS23353.1"/>
    <property type="molecule type" value="Genomic_DNA"/>
</dbReference>
<proteinExistence type="inferred from homology"/>
<evidence type="ECO:0000256" key="2">
    <source>
        <dbReference type="ARBA" id="ARBA00007424"/>
    </source>
</evidence>
<comment type="catalytic activity">
    <reaction evidence="6 7">
        <text>(2S)-2-hydroxy-3-oxobutyl phosphate + 5-amino-6-(D-ribitylamino)uracil = 6,7-dimethyl-8-(1-D-ribityl)lumazine + phosphate + 2 H2O + H(+)</text>
        <dbReference type="Rhea" id="RHEA:26152"/>
        <dbReference type="ChEBI" id="CHEBI:15377"/>
        <dbReference type="ChEBI" id="CHEBI:15378"/>
        <dbReference type="ChEBI" id="CHEBI:15934"/>
        <dbReference type="ChEBI" id="CHEBI:43474"/>
        <dbReference type="ChEBI" id="CHEBI:58201"/>
        <dbReference type="ChEBI" id="CHEBI:58830"/>
        <dbReference type="EC" id="2.5.1.78"/>
    </reaction>
</comment>
<dbReference type="Gene3D" id="3.40.50.960">
    <property type="entry name" value="Lumazine/riboflavin synthase"/>
    <property type="match status" value="1"/>
</dbReference>
<evidence type="ECO:0000313" key="8">
    <source>
        <dbReference type="EMBL" id="EGS23353.1"/>
    </source>
</evidence>
<name>G0S0J2_CHATD</name>
<dbReference type="GO" id="GO:0009349">
    <property type="term" value="C:riboflavin synthase complex"/>
    <property type="evidence" value="ECO:0007669"/>
    <property type="project" value="UniProtKB-UniRule"/>
</dbReference>
<dbReference type="GeneID" id="18255059"/>
<dbReference type="GO" id="GO:0005758">
    <property type="term" value="C:mitochondrial intermembrane space"/>
    <property type="evidence" value="ECO:0007669"/>
    <property type="project" value="TreeGrafter"/>
</dbReference>
<dbReference type="HAMAP" id="MF_00178">
    <property type="entry name" value="Lumazine_synth"/>
    <property type="match status" value="1"/>
</dbReference>
<dbReference type="FunFam" id="3.40.50.960:FF:000005">
    <property type="entry name" value="6,7-dimethyl-8-ribityllumazine synthase"/>
    <property type="match status" value="1"/>
</dbReference>
<dbReference type="CDD" id="cd09209">
    <property type="entry name" value="Lumazine_synthase-I"/>
    <property type="match status" value="1"/>
</dbReference>
<dbReference type="RefSeq" id="XP_006691544.1">
    <property type="nucleotide sequence ID" value="XM_006691481.1"/>
</dbReference>
<evidence type="ECO:0000313" key="9">
    <source>
        <dbReference type="Proteomes" id="UP000008066"/>
    </source>
</evidence>
<dbReference type="InterPro" id="IPR034964">
    <property type="entry name" value="LS"/>
</dbReference>
<dbReference type="NCBIfam" id="TIGR00114">
    <property type="entry name" value="lumazine-synth"/>
    <property type="match status" value="1"/>
</dbReference>
<organism evidence="9">
    <name type="scientific">Chaetomium thermophilum (strain DSM 1495 / CBS 144.50 / IMI 039719)</name>
    <name type="common">Thermochaetoides thermophila</name>
    <dbReference type="NCBI Taxonomy" id="759272"/>
    <lineage>
        <taxon>Eukaryota</taxon>
        <taxon>Fungi</taxon>
        <taxon>Dikarya</taxon>
        <taxon>Ascomycota</taxon>
        <taxon>Pezizomycotina</taxon>
        <taxon>Sordariomycetes</taxon>
        <taxon>Sordariomycetidae</taxon>
        <taxon>Sordariales</taxon>
        <taxon>Chaetomiaceae</taxon>
        <taxon>Thermochaetoides</taxon>
    </lineage>
</organism>
<dbReference type="EC" id="2.5.1.78" evidence="3 7"/>
<evidence type="ECO:0000256" key="4">
    <source>
        <dbReference type="ARBA" id="ARBA00022619"/>
    </source>
</evidence>
<dbReference type="PANTHER" id="PTHR21058:SF0">
    <property type="entry name" value="6,7-DIMETHYL-8-RIBITYLLUMAZINE SYNTHASE"/>
    <property type="match status" value="1"/>
</dbReference>
<evidence type="ECO:0000256" key="5">
    <source>
        <dbReference type="ARBA" id="ARBA00022679"/>
    </source>
</evidence>
<dbReference type="SUPFAM" id="SSF52121">
    <property type="entry name" value="Lumazine synthase"/>
    <property type="match status" value="1"/>
</dbReference>
<gene>
    <name evidence="8" type="ORF">CTHT_0010210</name>
</gene>
<dbReference type="InterPro" id="IPR002180">
    <property type="entry name" value="LS/RS"/>
</dbReference>
<reference evidence="8 9" key="1">
    <citation type="journal article" date="2011" name="Cell">
        <title>Insight into structure and assembly of the nuclear pore complex by utilizing the genome of a eukaryotic thermophile.</title>
        <authorList>
            <person name="Amlacher S."/>
            <person name="Sarges P."/>
            <person name="Flemming D."/>
            <person name="van Noort V."/>
            <person name="Kunze R."/>
            <person name="Devos D.P."/>
            <person name="Arumugam M."/>
            <person name="Bork P."/>
            <person name="Hurt E."/>
        </authorList>
    </citation>
    <scope>NUCLEOTIDE SEQUENCE [LARGE SCALE GENOMIC DNA]</scope>
    <source>
        <strain evidence="9">DSM 1495 / CBS 144.50 / IMI 039719</strain>
    </source>
</reference>
<keyword evidence="4 7" id="KW-0686">Riboflavin biosynthesis</keyword>
<evidence type="ECO:0000256" key="3">
    <source>
        <dbReference type="ARBA" id="ARBA00012664"/>
    </source>
</evidence>
<dbReference type="InterPro" id="IPR036467">
    <property type="entry name" value="LS/RS_sf"/>
</dbReference>
<dbReference type="OMA" id="CQGVTQG"/>
<dbReference type="Pfam" id="PF00885">
    <property type="entry name" value="DMRL_synthase"/>
    <property type="match status" value="2"/>
</dbReference>
<protein>
    <recommendedName>
        <fullName evidence="3 7">6,7-dimethyl-8-ribityllumazine synthase</fullName>
        <shortName evidence="7">DMRL synthase</shortName>
        <ecNumber evidence="3 7">2.5.1.78</ecNumber>
    </recommendedName>
</protein>
<keyword evidence="9" id="KW-1185">Reference proteome</keyword>
<dbReference type="UniPathway" id="UPA00275">
    <property type="reaction ID" value="UER00404"/>
</dbReference>
<comment type="pathway">
    <text evidence="1 7">Cofactor biosynthesis; riboflavin biosynthesis; riboflavin from 2-hydroxy-3-oxobutyl phosphate and 5-amino-6-(D-ribitylamino)uracil: step 1/2.</text>
</comment>
<evidence type="ECO:0000256" key="1">
    <source>
        <dbReference type="ARBA" id="ARBA00004917"/>
    </source>
</evidence>
<comment type="similarity">
    <text evidence="2 7">Belongs to the DMRL synthase family.</text>
</comment>
<sequence>MHNKGPAPQKHDGSSLRIGIVHARWNDDIIKALLDGTKAKLRECGVHESNIVIQSVPGSWELPIAVQRLYSASQVQSSSAGIGSSAGDLLGGSASDLLSSQLPTAATGPSTGSFDAIIAIGVLIKGETMHFEYIAESVAQGLMRVGLDTGVPVIFGVLTVLNDEQAKARAGLIPGSHNHGEDWGLAAVEMGVKRRAWATGKIEMGA</sequence>
<dbReference type="AlphaFoldDB" id="G0S0J2"/>
<dbReference type="Proteomes" id="UP000008066">
    <property type="component" value="Unassembled WGS sequence"/>
</dbReference>
<dbReference type="KEGG" id="cthr:CTHT_0010210"/>
<dbReference type="GO" id="GO:0009231">
    <property type="term" value="P:riboflavin biosynthetic process"/>
    <property type="evidence" value="ECO:0007669"/>
    <property type="project" value="UniProtKB-UniPathway"/>
</dbReference>
<dbReference type="GO" id="GO:0000906">
    <property type="term" value="F:6,7-dimethyl-8-ribityllumazine synthase activity"/>
    <property type="evidence" value="ECO:0007669"/>
    <property type="project" value="UniProtKB-EC"/>
</dbReference>
<dbReference type="OrthoDB" id="2965at2759"/>
<dbReference type="PANTHER" id="PTHR21058">
    <property type="entry name" value="6,7-DIMETHYL-8-RIBITYLLUMAZINE SYNTHASE DMRL SYNTHASE LUMAZINE SYNTHASE"/>
    <property type="match status" value="1"/>
</dbReference>
<evidence type="ECO:0000256" key="6">
    <source>
        <dbReference type="ARBA" id="ARBA00048785"/>
    </source>
</evidence>
<keyword evidence="5 7" id="KW-0808">Transferase</keyword>
<evidence type="ECO:0000256" key="7">
    <source>
        <dbReference type="RuleBase" id="RU003795"/>
    </source>
</evidence>
<dbReference type="HOGENOM" id="CLU_089358_2_0_1"/>
<dbReference type="STRING" id="759272.G0S0J2"/>
<accession>G0S0J2</accession>
<dbReference type="eggNOG" id="KOG3243">
    <property type="taxonomic scope" value="Eukaryota"/>
</dbReference>
<comment type="function">
    <text evidence="7">Catalyzes the formation of 6,7-dimethyl-8-ribityllumazine by condensation of 5-amino-6-(D-ribitylamino)uracil with 3,4-dihydroxy-2-butanone 4-phosphate. This is the penultimate step in the biosynthesis of riboflavin.</text>
</comment>